<protein>
    <submittedName>
        <fullName evidence="3">Uncharacterized protein</fullName>
    </submittedName>
</protein>
<evidence type="ECO:0000256" key="1">
    <source>
        <dbReference type="SAM" id="MobiDB-lite"/>
    </source>
</evidence>
<evidence type="ECO:0000313" key="4">
    <source>
        <dbReference type="Proteomes" id="UP000286806"/>
    </source>
</evidence>
<accession>A0A401JD99</accession>
<organism evidence="3 4">
    <name type="scientific">Sulfuriferula multivorans</name>
    <dbReference type="NCBI Taxonomy" id="1559896"/>
    <lineage>
        <taxon>Bacteria</taxon>
        <taxon>Pseudomonadati</taxon>
        <taxon>Pseudomonadota</taxon>
        <taxon>Betaproteobacteria</taxon>
        <taxon>Nitrosomonadales</taxon>
        <taxon>Sulfuricellaceae</taxon>
        <taxon>Sulfuriferula</taxon>
    </lineage>
</organism>
<sequence>MKHAPPAPHAVGHHGDDRWLLLWAALIGALAAVAFHEGMALTGHLATQHPGSLVSAAEALSPVPAKAHVSRRTPRNE</sequence>
<dbReference type="Proteomes" id="UP000286806">
    <property type="component" value="Unassembled WGS sequence"/>
</dbReference>
<keyword evidence="2" id="KW-0472">Membrane</keyword>
<keyword evidence="2" id="KW-1133">Transmembrane helix</keyword>
<dbReference type="EMBL" id="BGOW01000013">
    <property type="protein sequence ID" value="GBL45579.1"/>
    <property type="molecule type" value="Genomic_DNA"/>
</dbReference>
<gene>
    <name evidence="3" type="ORF">SFMTTN_1389</name>
</gene>
<feature type="transmembrane region" description="Helical" evidence="2">
    <location>
        <begin position="20"/>
        <end position="41"/>
    </location>
</feature>
<dbReference type="RefSeq" id="WP_124704392.1">
    <property type="nucleotide sequence ID" value="NZ_BGOW01000013.1"/>
</dbReference>
<feature type="region of interest" description="Disordered" evidence="1">
    <location>
        <begin position="57"/>
        <end position="77"/>
    </location>
</feature>
<dbReference type="AlphaFoldDB" id="A0A401JD99"/>
<keyword evidence="4" id="KW-1185">Reference proteome</keyword>
<evidence type="ECO:0000313" key="3">
    <source>
        <dbReference type="EMBL" id="GBL45579.1"/>
    </source>
</evidence>
<feature type="compositionally biased region" description="Basic residues" evidence="1">
    <location>
        <begin position="68"/>
        <end position="77"/>
    </location>
</feature>
<name>A0A401JD99_9PROT</name>
<comment type="caution">
    <text evidence="3">The sequence shown here is derived from an EMBL/GenBank/DDBJ whole genome shotgun (WGS) entry which is preliminary data.</text>
</comment>
<proteinExistence type="predicted"/>
<keyword evidence="2" id="KW-0812">Transmembrane</keyword>
<reference evidence="3 4" key="1">
    <citation type="journal article" date="2019" name="Front. Microbiol.">
        <title>Genomes of Neutrophilic Sulfur-Oxidizing Chemolithoautotrophs Representing 9 Proteobacterial Species From 8 Genera.</title>
        <authorList>
            <person name="Watanabe T."/>
            <person name="Kojima H."/>
            <person name="Umezawa K."/>
            <person name="Hori C."/>
            <person name="Takasuka T.E."/>
            <person name="Kato Y."/>
            <person name="Fukui M."/>
        </authorList>
    </citation>
    <scope>NUCLEOTIDE SEQUENCE [LARGE SCALE GENOMIC DNA]</scope>
    <source>
        <strain evidence="3 4">TTN</strain>
    </source>
</reference>
<evidence type="ECO:0000256" key="2">
    <source>
        <dbReference type="SAM" id="Phobius"/>
    </source>
</evidence>